<name>A0A7C0U397_DESA2</name>
<dbReference type="Pfam" id="PF07068">
    <property type="entry name" value="Gp23"/>
    <property type="match status" value="1"/>
</dbReference>
<sequence>MEFLNETLNYKLLEKWGKHLQDVEDKINTEQKRLIIAGILENEERLFRNNIEMANLPEGITHFTVTNQGIARALFPIIKKAWKDTILDRIVSVQPIKSTLAYVRKIDYVYNKTAGDATAGQSVITTRTKQYSSVNLSSMEFNNASTWFDRDIDVKITRVAVEAGIRVLRAAWDLLSDYIAKLDNEQDLDPAVIEVLANKIRFEIETAVIDDMRTNAVHSESVSFDNSSPEAKDRSEKEVYHAVLKVAAKIAKAKYVNPNWLIMNPATSAVFERQEMFSVIYDEAKYISGIGRKLFGVINNRFLVIIDPQYPDNEILVGWKGPSILEAAYIYAPCVPLIVTDKYFDPRTVSYSRTLASIDATYLVDANYFGKVTLSGF</sequence>
<comment type="subcellular location">
    <subcellularLocation>
        <location evidence="1">Virion</location>
    </subcellularLocation>
</comment>
<dbReference type="EMBL" id="DRBS01000287">
    <property type="protein sequence ID" value="HDD44720.1"/>
    <property type="molecule type" value="Genomic_DNA"/>
</dbReference>
<protein>
    <recommendedName>
        <fullName evidence="3">Phage major capsid protein</fullName>
    </recommendedName>
</protein>
<proteinExistence type="predicted"/>
<organism evidence="2">
    <name type="scientific">Desulfofervidus auxilii</name>
    <dbReference type="NCBI Taxonomy" id="1621989"/>
    <lineage>
        <taxon>Bacteria</taxon>
        <taxon>Pseudomonadati</taxon>
        <taxon>Thermodesulfobacteriota</taxon>
        <taxon>Candidatus Desulfofervidia</taxon>
        <taxon>Candidatus Desulfofervidales</taxon>
        <taxon>Candidatus Desulfofervidaceae</taxon>
        <taxon>Candidatus Desulfofervidus</taxon>
    </lineage>
</organism>
<evidence type="ECO:0000256" key="1">
    <source>
        <dbReference type="ARBA" id="ARBA00004328"/>
    </source>
</evidence>
<evidence type="ECO:0000313" key="2">
    <source>
        <dbReference type="EMBL" id="HDD44720.1"/>
    </source>
</evidence>
<reference evidence="2" key="1">
    <citation type="journal article" date="2020" name="mSystems">
        <title>Genome- and Community-Level Interaction Insights into Carbon Utilization and Element Cycling Functions of Hydrothermarchaeota in Hydrothermal Sediment.</title>
        <authorList>
            <person name="Zhou Z."/>
            <person name="Liu Y."/>
            <person name="Xu W."/>
            <person name="Pan J."/>
            <person name="Luo Z.H."/>
            <person name="Li M."/>
        </authorList>
    </citation>
    <scope>NUCLEOTIDE SEQUENCE [LARGE SCALE GENOMIC DNA]</scope>
    <source>
        <strain evidence="2">HyVt-233</strain>
    </source>
</reference>
<dbReference type="AlphaFoldDB" id="A0A7C0U397"/>
<dbReference type="InterPro" id="IPR010762">
    <property type="entry name" value="Gp23/Gp24_T4-like"/>
</dbReference>
<dbReference type="Proteomes" id="UP000886289">
    <property type="component" value="Unassembled WGS sequence"/>
</dbReference>
<accession>A0A7C0U397</accession>
<gene>
    <name evidence="2" type="ORF">ENG63_07675</name>
</gene>
<evidence type="ECO:0008006" key="3">
    <source>
        <dbReference type="Google" id="ProtNLM"/>
    </source>
</evidence>
<comment type="caution">
    <text evidence="2">The sequence shown here is derived from an EMBL/GenBank/DDBJ whole genome shotgun (WGS) entry which is preliminary data.</text>
</comment>